<reference evidence="1 2" key="1">
    <citation type="submission" date="2021-01" db="EMBL/GenBank/DDBJ databases">
        <title>Whole genome shotgun sequence of Catellatospora bangladeshensis NBRC 107357.</title>
        <authorList>
            <person name="Komaki H."/>
            <person name="Tamura T."/>
        </authorList>
    </citation>
    <scope>NUCLEOTIDE SEQUENCE [LARGE SCALE GENOMIC DNA]</scope>
    <source>
        <strain evidence="1 2">NBRC 107357</strain>
    </source>
</reference>
<dbReference type="InterPro" id="IPR004378">
    <property type="entry name" value="F420H2_quin_Rdtase"/>
</dbReference>
<sequence>MTESSEYAYLSTIGRVTGKWHTIEIWYVAHGGVMYLMAGDPATSDWVRNILANPQVLWRLGGTRDLTTDGAVPAEARPLTDAPFTEDAVRRLMAARYEGWHEDAALSDWARTAQVIAIHPTH</sequence>
<dbReference type="EMBL" id="BONF01000011">
    <property type="protein sequence ID" value="GIF81080.1"/>
    <property type="molecule type" value="Genomic_DNA"/>
</dbReference>
<dbReference type="Gene3D" id="2.30.110.10">
    <property type="entry name" value="Electron Transport, Fmn-binding Protein, Chain A"/>
    <property type="match status" value="1"/>
</dbReference>
<evidence type="ECO:0008006" key="3">
    <source>
        <dbReference type="Google" id="ProtNLM"/>
    </source>
</evidence>
<proteinExistence type="predicted"/>
<dbReference type="RefSeq" id="WP_203745249.1">
    <property type="nucleotide sequence ID" value="NZ_BONF01000011.1"/>
</dbReference>
<keyword evidence="2" id="KW-1185">Reference proteome</keyword>
<evidence type="ECO:0000313" key="2">
    <source>
        <dbReference type="Proteomes" id="UP000601223"/>
    </source>
</evidence>
<organism evidence="1 2">
    <name type="scientific">Catellatospora bangladeshensis</name>
    <dbReference type="NCBI Taxonomy" id="310355"/>
    <lineage>
        <taxon>Bacteria</taxon>
        <taxon>Bacillati</taxon>
        <taxon>Actinomycetota</taxon>
        <taxon>Actinomycetes</taxon>
        <taxon>Micromonosporales</taxon>
        <taxon>Micromonosporaceae</taxon>
        <taxon>Catellatospora</taxon>
    </lineage>
</organism>
<protein>
    <recommendedName>
        <fullName evidence="3">DUF385 domain-containing protein</fullName>
    </recommendedName>
</protein>
<evidence type="ECO:0000313" key="1">
    <source>
        <dbReference type="EMBL" id="GIF81080.1"/>
    </source>
</evidence>
<dbReference type="SUPFAM" id="SSF50475">
    <property type="entry name" value="FMN-binding split barrel"/>
    <property type="match status" value="1"/>
</dbReference>
<dbReference type="Pfam" id="PF04075">
    <property type="entry name" value="F420H2_quin_red"/>
    <property type="match status" value="1"/>
</dbReference>
<dbReference type="Proteomes" id="UP000601223">
    <property type="component" value="Unassembled WGS sequence"/>
</dbReference>
<dbReference type="GO" id="GO:0016491">
    <property type="term" value="F:oxidoreductase activity"/>
    <property type="evidence" value="ECO:0007669"/>
    <property type="project" value="InterPro"/>
</dbReference>
<dbReference type="AlphaFoldDB" id="A0A8J3NK39"/>
<dbReference type="InterPro" id="IPR012349">
    <property type="entry name" value="Split_barrel_FMN-bd"/>
</dbReference>
<gene>
    <name evidence="1" type="ORF">Cba03nite_24290</name>
</gene>
<name>A0A8J3NK39_9ACTN</name>
<accession>A0A8J3NK39</accession>
<comment type="caution">
    <text evidence="1">The sequence shown here is derived from an EMBL/GenBank/DDBJ whole genome shotgun (WGS) entry which is preliminary data.</text>
</comment>